<dbReference type="InterPro" id="IPR016166">
    <property type="entry name" value="FAD-bd_PCMH"/>
</dbReference>
<dbReference type="GO" id="GO:0071949">
    <property type="term" value="F:FAD binding"/>
    <property type="evidence" value="ECO:0007669"/>
    <property type="project" value="InterPro"/>
</dbReference>
<protein>
    <recommendedName>
        <fullName evidence="6">FAD-binding PCMH-type domain-containing protein</fullName>
    </recommendedName>
</protein>
<dbReference type="PROSITE" id="PS51387">
    <property type="entry name" value="FAD_PCMH"/>
    <property type="match status" value="1"/>
</dbReference>
<evidence type="ECO:0000256" key="1">
    <source>
        <dbReference type="ARBA" id="ARBA00001974"/>
    </source>
</evidence>
<evidence type="ECO:0000313" key="8">
    <source>
        <dbReference type="Proteomes" id="UP000007431"/>
    </source>
</evidence>
<dbReference type="STRING" id="578458.D8PR87"/>
<evidence type="ECO:0000259" key="6">
    <source>
        <dbReference type="PROSITE" id="PS51387"/>
    </source>
</evidence>
<keyword evidence="5" id="KW-0560">Oxidoreductase</keyword>
<dbReference type="RefSeq" id="XP_003038721.1">
    <property type="nucleotide sequence ID" value="XM_003038675.1"/>
</dbReference>
<dbReference type="InterPro" id="IPR016167">
    <property type="entry name" value="FAD-bd_PCMH_sub1"/>
</dbReference>
<dbReference type="PANTHER" id="PTHR42973">
    <property type="entry name" value="BINDING OXIDOREDUCTASE, PUTATIVE (AFU_ORTHOLOGUE AFUA_1G17690)-RELATED"/>
    <property type="match status" value="1"/>
</dbReference>
<dbReference type="Gene3D" id="3.30.43.10">
    <property type="entry name" value="Uridine Diphospho-n-acetylenolpyruvylglucosamine Reductase, domain 2"/>
    <property type="match status" value="1"/>
</dbReference>
<dbReference type="InterPro" id="IPR036318">
    <property type="entry name" value="FAD-bd_PCMH-like_sf"/>
</dbReference>
<dbReference type="Gene3D" id="3.40.462.20">
    <property type="match status" value="1"/>
</dbReference>
<dbReference type="eggNOG" id="KOG1231">
    <property type="taxonomic scope" value="Eukaryota"/>
</dbReference>
<dbReference type="OMA" id="WENPAYD"/>
<evidence type="ECO:0000256" key="5">
    <source>
        <dbReference type="ARBA" id="ARBA00023002"/>
    </source>
</evidence>
<organism evidence="8">
    <name type="scientific">Schizophyllum commune (strain H4-8 / FGSC 9210)</name>
    <name type="common">Split gill fungus</name>
    <dbReference type="NCBI Taxonomy" id="578458"/>
    <lineage>
        <taxon>Eukaryota</taxon>
        <taxon>Fungi</taxon>
        <taxon>Dikarya</taxon>
        <taxon>Basidiomycota</taxon>
        <taxon>Agaricomycotina</taxon>
        <taxon>Agaricomycetes</taxon>
        <taxon>Agaricomycetidae</taxon>
        <taxon>Agaricales</taxon>
        <taxon>Schizophyllaceae</taxon>
        <taxon>Schizophyllum</taxon>
    </lineage>
</organism>
<comment type="similarity">
    <text evidence="2">Belongs to the oxygen-dependent FAD-linked oxidoreductase family.</text>
</comment>
<dbReference type="Gene3D" id="3.30.465.10">
    <property type="match status" value="1"/>
</dbReference>
<dbReference type="AlphaFoldDB" id="D8PR87"/>
<dbReference type="Pfam" id="PF08031">
    <property type="entry name" value="BBE"/>
    <property type="match status" value="1"/>
</dbReference>
<dbReference type="KEGG" id="scm:SCHCO_02610976"/>
<dbReference type="HOGENOM" id="CLU_018354_10_0_1"/>
<evidence type="ECO:0000256" key="3">
    <source>
        <dbReference type="ARBA" id="ARBA00022630"/>
    </source>
</evidence>
<dbReference type="InterPro" id="IPR016169">
    <property type="entry name" value="FAD-bd_PCMH_sub2"/>
</dbReference>
<dbReference type="SUPFAM" id="SSF56176">
    <property type="entry name" value="FAD-binding/transporter-associated domain-like"/>
    <property type="match status" value="1"/>
</dbReference>
<keyword evidence="8" id="KW-1185">Reference proteome</keyword>
<feature type="non-terminal residue" evidence="7">
    <location>
        <position position="453"/>
    </location>
</feature>
<name>D8PR87_SCHCM</name>
<evidence type="ECO:0000256" key="2">
    <source>
        <dbReference type="ARBA" id="ARBA00005466"/>
    </source>
</evidence>
<evidence type="ECO:0000256" key="4">
    <source>
        <dbReference type="ARBA" id="ARBA00022827"/>
    </source>
</evidence>
<dbReference type="OrthoDB" id="415825at2759"/>
<dbReference type="PANTHER" id="PTHR42973:SF39">
    <property type="entry name" value="FAD-BINDING PCMH-TYPE DOMAIN-CONTAINING PROTEIN"/>
    <property type="match status" value="1"/>
</dbReference>
<dbReference type="InterPro" id="IPR012951">
    <property type="entry name" value="BBE"/>
</dbReference>
<dbReference type="GO" id="GO:0016491">
    <property type="term" value="F:oxidoreductase activity"/>
    <property type="evidence" value="ECO:0007669"/>
    <property type="project" value="UniProtKB-KW"/>
</dbReference>
<dbReference type="InterPro" id="IPR050416">
    <property type="entry name" value="FAD-linked_Oxidoreductase"/>
</dbReference>
<dbReference type="VEuPathDB" id="FungiDB:SCHCODRAFT_02610976"/>
<dbReference type="InParanoid" id="D8PR87"/>
<dbReference type="Pfam" id="PF01565">
    <property type="entry name" value="FAD_binding_4"/>
    <property type="match status" value="1"/>
</dbReference>
<evidence type="ECO:0000313" key="7">
    <source>
        <dbReference type="EMBL" id="EFJ03819.1"/>
    </source>
</evidence>
<keyword evidence="4" id="KW-0274">FAD</keyword>
<comment type="cofactor">
    <cofactor evidence="1">
        <name>FAD</name>
        <dbReference type="ChEBI" id="CHEBI:57692"/>
    </cofactor>
</comment>
<feature type="domain" description="FAD-binding PCMH-type" evidence="6">
    <location>
        <begin position="30"/>
        <end position="202"/>
    </location>
</feature>
<accession>D8PR87</accession>
<dbReference type="EMBL" id="GL377302">
    <property type="protein sequence ID" value="EFJ03819.1"/>
    <property type="molecule type" value="Genomic_DNA"/>
</dbReference>
<proteinExistence type="inferred from homology"/>
<reference evidence="7 8" key="1">
    <citation type="journal article" date="2010" name="Nat. Biotechnol.">
        <title>Genome sequence of the model mushroom Schizophyllum commune.</title>
        <authorList>
            <person name="Ohm R.A."/>
            <person name="de Jong J.F."/>
            <person name="Lugones L.G."/>
            <person name="Aerts A."/>
            <person name="Kothe E."/>
            <person name="Stajich J.E."/>
            <person name="de Vries R.P."/>
            <person name="Record E."/>
            <person name="Levasseur A."/>
            <person name="Baker S.E."/>
            <person name="Bartholomew K.A."/>
            <person name="Coutinho P.M."/>
            <person name="Erdmann S."/>
            <person name="Fowler T.J."/>
            <person name="Gathman A.C."/>
            <person name="Lombard V."/>
            <person name="Henrissat B."/>
            <person name="Knabe N."/>
            <person name="Kuees U."/>
            <person name="Lilly W.W."/>
            <person name="Lindquist E."/>
            <person name="Lucas S."/>
            <person name="Magnuson J.K."/>
            <person name="Piumi F."/>
            <person name="Raudaskoski M."/>
            <person name="Salamov A."/>
            <person name="Schmutz J."/>
            <person name="Schwarze F.W.M.R."/>
            <person name="vanKuyk P.A."/>
            <person name="Horton J.S."/>
            <person name="Grigoriev I.V."/>
            <person name="Woesten H.A.B."/>
        </authorList>
    </citation>
    <scope>NUCLEOTIDE SEQUENCE [LARGE SCALE GENOMIC DNA]</scope>
    <source>
        <strain evidence="8">H4-8 / FGSC 9210</strain>
    </source>
</reference>
<dbReference type="Proteomes" id="UP000007431">
    <property type="component" value="Unassembled WGS sequence"/>
</dbReference>
<keyword evidence="3" id="KW-0285">Flavoprotein</keyword>
<dbReference type="GeneID" id="9585015"/>
<gene>
    <name evidence="7" type="ORF">SCHCODRAFT_104138</name>
</gene>
<sequence>MSHTIRGLKGDLITRESSEYRAAITRWAATAERQAEVVVFVKDAGDVSLAIKYAKDHEYPIAIRDGGYSVSGASSAEKGLVIDCSRYLDYADVDSVGSTVRVGGGTTWETVNKATMAHGLATVGGTIDKIGVAGLTLVGGYGYLSGLHGLALDSLEEATVVVADGSILRASKSTNPDLFYAIRGGGSNFGVVTQLTFRLYPQRRTVYAGKLVFARDAAKAVLELTVDWRTGEEDPNASMIQVFKPDSEGKPKILCFLYYNGSEAEGRHHFRRLLEIGPITDDTADIPYAKTGEMMNFLFPPGRGVYQKGIPQRRPDVNSTLEVIDRLADASHPGGPSPLVVCEYFPLQRILASDPNDETSCLRRDTSIVGIYAFWDELTAENFNKGQAIVRDIATIVQKSHSYLAEPDERGERGQPDDKARATFGAKYPKLQHIKKKYDPENIFNRWCPITPA</sequence>
<dbReference type="InterPro" id="IPR006094">
    <property type="entry name" value="Oxid_FAD_bind_N"/>
</dbReference>